<feature type="compositionally biased region" description="Low complexity" evidence="3">
    <location>
        <begin position="141"/>
        <end position="156"/>
    </location>
</feature>
<feature type="region of interest" description="Disordered" evidence="3">
    <location>
        <begin position="130"/>
        <end position="156"/>
    </location>
</feature>
<protein>
    <submittedName>
        <fullName evidence="4">RND transporter</fullName>
    </submittedName>
</protein>
<dbReference type="GO" id="GO:0005886">
    <property type="term" value="C:plasma membrane"/>
    <property type="evidence" value="ECO:0007669"/>
    <property type="project" value="UniProtKB-SubCell"/>
</dbReference>
<dbReference type="PANTHER" id="PTHR30203:SF33">
    <property type="entry name" value="BLR4455 PROTEIN"/>
    <property type="match status" value="1"/>
</dbReference>
<evidence type="ECO:0000313" key="5">
    <source>
        <dbReference type="Proteomes" id="UP000637423"/>
    </source>
</evidence>
<organism evidence="4 5">
    <name type="scientific">Undibacterium terreum</name>
    <dbReference type="NCBI Taxonomy" id="1224302"/>
    <lineage>
        <taxon>Bacteria</taxon>
        <taxon>Pseudomonadati</taxon>
        <taxon>Pseudomonadota</taxon>
        <taxon>Betaproteobacteria</taxon>
        <taxon>Burkholderiales</taxon>
        <taxon>Oxalobacteraceae</taxon>
        <taxon>Undibacterium</taxon>
    </lineage>
</organism>
<sequence>MSPIMHKTKTSLSLGHLAQLPRAGNALLLAAVALMLSACAVGPDYKRPEAAVPGAYKENQDWVQAAPADALDRGAWWTMFNDPVLNELEAAVEVSNQNVAAAVAAYEQARAIVREQRASLFPIISLDGSGTRSGSGGGGVTTSNGSTVSTGSRTSNNYQASIGGTWEPDVWGSLGRSVNGANATSQASAADLASAKLSAQGELATNYISLRQTDAQKTLLADTIVGYQRSLQITQNRYNAGVATKSDVLQAQTQLANTQADEVGLARTRAQLEHAIAVLIGKAPGDFTLAAAEWKATIPEVPVGIPSVLLQRRPDIAAAERRVAAANEQIGVAQSAFYPSFKLNASYGYGASKVSDLFNTSANVWSLGLSAAQTLFDAGATRARVDAAKAAYQQTVANYRQTVLTAFQGVEDQLAATRVLAQQQELRRQASAAADQVEQQALNRYRQGQISYTDVVTAQATALSARSALVQSQADRQTTAISLIQALGGGWHVEP</sequence>
<dbReference type="GO" id="GO:0015562">
    <property type="term" value="F:efflux transmembrane transporter activity"/>
    <property type="evidence" value="ECO:0007669"/>
    <property type="project" value="InterPro"/>
</dbReference>
<dbReference type="AlphaFoldDB" id="A0A916UVZ6"/>
<dbReference type="Pfam" id="PF02321">
    <property type="entry name" value="OEP"/>
    <property type="match status" value="2"/>
</dbReference>
<feature type="compositionally biased region" description="Gly residues" evidence="3">
    <location>
        <begin position="131"/>
        <end position="140"/>
    </location>
</feature>
<evidence type="ECO:0000313" key="4">
    <source>
        <dbReference type="EMBL" id="GGC90614.1"/>
    </source>
</evidence>
<reference evidence="4" key="1">
    <citation type="journal article" date="2014" name="Int. J. Syst. Evol. Microbiol.">
        <title>Complete genome sequence of Corynebacterium casei LMG S-19264T (=DSM 44701T), isolated from a smear-ripened cheese.</title>
        <authorList>
            <consortium name="US DOE Joint Genome Institute (JGI-PGF)"/>
            <person name="Walter F."/>
            <person name="Albersmeier A."/>
            <person name="Kalinowski J."/>
            <person name="Ruckert C."/>
        </authorList>
    </citation>
    <scope>NUCLEOTIDE SEQUENCE</scope>
    <source>
        <strain evidence="4">CGMCC 1.10998</strain>
    </source>
</reference>
<keyword evidence="2" id="KW-0449">Lipoprotein</keyword>
<dbReference type="InterPro" id="IPR010131">
    <property type="entry name" value="MdtP/NodT-like"/>
</dbReference>
<dbReference type="Gene3D" id="1.20.1600.10">
    <property type="entry name" value="Outer membrane efflux proteins (OEP)"/>
    <property type="match status" value="1"/>
</dbReference>
<keyword evidence="2" id="KW-1134">Transmembrane beta strand</keyword>
<evidence type="ECO:0000256" key="1">
    <source>
        <dbReference type="ARBA" id="ARBA00007613"/>
    </source>
</evidence>
<comment type="subcellular location">
    <subcellularLocation>
        <location evidence="2">Cell membrane</location>
        <topology evidence="2">Lipid-anchor</topology>
    </subcellularLocation>
</comment>
<dbReference type="Gene3D" id="2.20.200.10">
    <property type="entry name" value="Outer membrane efflux proteins (OEP)"/>
    <property type="match status" value="1"/>
</dbReference>
<accession>A0A916UVZ6</accession>
<gene>
    <name evidence="4" type="ORF">GCM10011396_42320</name>
</gene>
<evidence type="ECO:0000256" key="2">
    <source>
        <dbReference type="RuleBase" id="RU362097"/>
    </source>
</evidence>
<evidence type="ECO:0000256" key="3">
    <source>
        <dbReference type="SAM" id="MobiDB-lite"/>
    </source>
</evidence>
<dbReference type="InterPro" id="IPR003423">
    <property type="entry name" value="OMP_efflux"/>
</dbReference>
<comment type="similarity">
    <text evidence="1 2">Belongs to the outer membrane factor (OMF) (TC 1.B.17) family.</text>
</comment>
<comment type="caution">
    <text evidence="4">The sequence shown here is derived from an EMBL/GenBank/DDBJ whole genome shotgun (WGS) entry which is preliminary data.</text>
</comment>
<keyword evidence="2" id="KW-0564">Palmitate</keyword>
<proteinExistence type="inferred from homology"/>
<dbReference type="SUPFAM" id="SSF56954">
    <property type="entry name" value="Outer membrane efflux proteins (OEP)"/>
    <property type="match status" value="1"/>
</dbReference>
<dbReference type="Proteomes" id="UP000637423">
    <property type="component" value="Unassembled WGS sequence"/>
</dbReference>
<dbReference type="NCBIfam" id="TIGR01845">
    <property type="entry name" value="outer_NodT"/>
    <property type="match status" value="1"/>
</dbReference>
<dbReference type="EMBL" id="BMED01000005">
    <property type="protein sequence ID" value="GGC90614.1"/>
    <property type="molecule type" value="Genomic_DNA"/>
</dbReference>
<keyword evidence="2" id="KW-0812">Transmembrane</keyword>
<keyword evidence="2" id="KW-0472">Membrane</keyword>
<keyword evidence="5" id="KW-1185">Reference proteome</keyword>
<reference evidence="4" key="2">
    <citation type="submission" date="2020-09" db="EMBL/GenBank/DDBJ databases">
        <authorList>
            <person name="Sun Q."/>
            <person name="Zhou Y."/>
        </authorList>
    </citation>
    <scope>NUCLEOTIDE SEQUENCE</scope>
    <source>
        <strain evidence="4">CGMCC 1.10998</strain>
    </source>
</reference>
<dbReference type="PANTHER" id="PTHR30203">
    <property type="entry name" value="OUTER MEMBRANE CATION EFFLUX PROTEIN"/>
    <property type="match status" value="1"/>
</dbReference>
<name>A0A916UVZ6_9BURK</name>